<sequence>MCLFLHFDLAQSPIYDEILSRVKNGSVVFDLGCGLGQDIRRLVYDGAPPENIIGLDLYQEYIDLGFELFHDRDRLSSTTFIAQDFFDYRLNLIQWANRHKVVNSGYFMHLWNWDGQVKVAKRILKSLCLQKDDIITGVHFGSAETGIWKEDPISKDPMYRHNSKTFSRLWEQVGRETKTRWAVWSTMEHDKYLVKLDPNGLRLRWYVRFLGEESKI</sequence>
<comment type="similarity">
    <text evidence="4">Belongs to the class I-like SAM-binding methyltransferase superfamily.</text>
</comment>
<gene>
    <name evidence="5" type="ORF">ETB97_001416</name>
</gene>
<accession>A0A8H6A283</accession>
<dbReference type="PANTHER" id="PTHR35897:SF1">
    <property type="entry name" value="METHYLTRANSFERASE AUSD"/>
    <property type="match status" value="1"/>
</dbReference>
<dbReference type="PANTHER" id="PTHR35897">
    <property type="entry name" value="METHYLTRANSFERASE AUSD"/>
    <property type="match status" value="1"/>
</dbReference>
<keyword evidence="6" id="KW-1185">Reference proteome</keyword>
<dbReference type="EMBL" id="SPNV01000127">
    <property type="protein sequence ID" value="KAF5860516.1"/>
    <property type="molecule type" value="Genomic_DNA"/>
</dbReference>
<evidence type="ECO:0000256" key="2">
    <source>
        <dbReference type="ARBA" id="ARBA00022679"/>
    </source>
</evidence>
<evidence type="ECO:0000256" key="4">
    <source>
        <dbReference type="ARBA" id="ARBA00038314"/>
    </source>
</evidence>
<dbReference type="Proteomes" id="UP000541154">
    <property type="component" value="Unassembled WGS sequence"/>
</dbReference>
<evidence type="ECO:0000313" key="6">
    <source>
        <dbReference type="Proteomes" id="UP000541154"/>
    </source>
</evidence>
<dbReference type="InterPro" id="IPR029063">
    <property type="entry name" value="SAM-dependent_MTases_sf"/>
</dbReference>
<keyword evidence="3" id="KW-0949">S-adenosyl-L-methionine</keyword>
<organism evidence="5 6">
    <name type="scientific">Petromyces alliaceus</name>
    <name type="common">Aspergillus alliaceus</name>
    <dbReference type="NCBI Taxonomy" id="209559"/>
    <lineage>
        <taxon>Eukaryota</taxon>
        <taxon>Fungi</taxon>
        <taxon>Dikarya</taxon>
        <taxon>Ascomycota</taxon>
        <taxon>Pezizomycotina</taxon>
        <taxon>Eurotiomycetes</taxon>
        <taxon>Eurotiomycetidae</taxon>
        <taxon>Eurotiales</taxon>
        <taxon>Aspergillaceae</taxon>
        <taxon>Aspergillus</taxon>
        <taxon>Aspergillus subgen. Circumdati</taxon>
    </lineage>
</organism>
<dbReference type="InterPro" id="IPR051654">
    <property type="entry name" value="Meroterpenoid_MTases"/>
</dbReference>
<comment type="caution">
    <text evidence="5">The sequence shown here is derived from an EMBL/GenBank/DDBJ whole genome shotgun (WGS) entry which is preliminary data.</text>
</comment>
<protein>
    <recommendedName>
        <fullName evidence="7">Methyltransferase domain-containing protein</fullName>
    </recommendedName>
</protein>
<evidence type="ECO:0000313" key="5">
    <source>
        <dbReference type="EMBL" id="KAF5860516.1"/>
    </source>
</evidence>
<dbReference type="GO" id="GO:0016740">
    <property type="term" value="F:transferase activity"/>
    <property type="evidence" value="ECO:0007669"/>
    <property type="project" value="UniProtKB-KW"/>
</dbReference>
<comment type="pathway">
    <text evidence="1">Secondary metabolite biosynthesis.</text>
</comment>
<evidence type="ECO:0008006" key="7">
    <source>
        <dbReference type="Google" id="ProtNLM"/>
    </source>
</evidence>
<proteinExistence type="inferred from homology"/>
<reference evidence="5 6" key="1">
    <citation type="submission" date="2019-04" db="EMBL/GenBank/DDBJ databases">
        <title>Aspergillus burnettii sp. nov., novel species from soil in southeast Queensland.</title>
        <authorList>
            <person name="Gilchrist C.L.M."/>
            <person name="Pitt J.I."/>
            <person name="Lange L."/>
            <person name="Lacey H.J."/>
            <person name="Vuong D."/>
            <person name="Midgley D.J."/>
            <person name="Greenfield P."/>
            <person name="Bradbury M."/>
            <person name="Lacey E."/>
            <person name="Busk P.K."/>
            <person name="Pilgaard B."/>
            <person name="Chooi Y.H."/>
            <person name="Piggott A.M."/>
        </authorList>
    </citation>
    <scope>NUCLEOTIDE SEQUENCE [LARGE SCALE GENOMIC DNA]</scope>
    <source>
        <strain evidence="5 6">FRR 5400</strain>
    </source>
</reference>
<dbReference type="Gene3D" id="3.40.50.150">
    <property type="entry name" value="Vaccinia Virus protein VP39"/>
    <property type="match status" value="1"/>
</dbReference>
<keyword evidence="2" id="KW-0808">Transferase</keyword>
<evidence type="ECO:0000256" key="1">
    <source>
        <dbReference type="ARBA" id="ARBA00005179"/>
    </source>
</evidence>
<dbReference type="SUPFAM" id="SSF53335">
    <property type="entry name" value="S-adenosyl-L-methionine-dependent methyltransferases"/>
    <property type="match status" value="1"/>
</dbReference>
<evidence type="ECO:0000256" key="3">
    <source>
        <dbReference type="ARBA" id="ARBA00022691"/>
    </source>
</evidence>
<dbReference type="AlphaFoldDB" id="A0A8H6A283"/>
<name>A0A8H6A283_PETAA</name>